<dbReference type="InterPro" id="IPR023395">
    <property type="entry name" value="MCP_dom_sf"/>
</dbReference>
<sequence>MSNPREGPNPLRPYYIPPSAGPSGPQNGTFATNAGSKHVSTSTNSFGSSARNILADMDYTDYIPESSPSSTAVIKGLVEQAIWKYTSVFLAQPFEVAKTVLQVQAGSEAQKSLAKADDSRRRLGSHRRDSYGTLSDDDSDPESPSYFTSSAPLAHTPTRRSRTRRRHGSPEPDGVPRVHTPQPPPSKPHHSPHTLDLKSSSSILAVLSSHWAAEGPWGIWKGTNSTFIHSILLSTITSFVRSFFSAFMALPDPGLSFTANPSLSYAGGLDILSSPSPFASLAVAVSAAGLAGVILAPLDIARTKLILTPSTHPPRSILATLKTLPGWTLPFSIAPVAILNSSIPTLISASIPLFLRSKLGIDPVLTPNMYSLATFVGQTFELVVKLPIETVLRRGQMAVVRSTSRGKEMQTIVEVGPYRGLFGTMHSIIYEEGERGPPAELVKGTAGAPAMTMARIGQERKKRKGQGFEGLWRGWRVGMWGLVGVWGAATLGGVGGKGGEF</sequence>
<name>A0A8H3FFL6_9LECA</name>
<dbReference type="Gene3D" id="1.50.40.10">
    <property type="entry name" value="Mitochondrial carrier domain"/>
    <property type="match status" value="1"/>
</dbReference>
<keyword evidence="4" id="KW-0496">Mitochondrion</keyword>
<keyword evidence="5" id="KW-1133">Transmembrane helix</keyword>
<feature type="compositionally biased region" description="Basic and acidic residues" evidence="7">
    <location>
        <begin position="114"/>
        <end position="130"/>
    </location>
</feature>
<feature type="compositionally biased region" description="Basic residues" evidence="7">
    <location>
        <begin position="157"/>
        <end position="167"/>
    </location>
</feature>
<evidence type="ECO:0000313" key="9">
    <source>
        <dbReference type="Proteomes" id="UP000664534"/>
    </source>
</evidence>
<dbReference type="SUPFAM" id="SSF103506">
    <property type="entry name" value="Mitochondrial carrier"/>
    <property type="match status" value="1"/>
</dbReference>
<comment type="caution">
    <text evidence="8">The sequence shown here is derived from an EMBL/GenBank/DDBJ whole genome shotgun (WGS) entry which is preliminary data.</text>
</comment>
<dbReference type="AlphaFoldDB" id="A0A8H3FFL6"/>
<keyword evidence="3" id="KW-0677">Repeat</keyword>
<accession>A0A8H3FFL6</accession>
<evidence type="ECO:0000313" key="8">
    <source>
        <dbReference type="EMBL" id="CAF9922755.1"/>
    </source>
</evidence>
<evidence type="ECO:0000256" key="3">
    <source>
        <dbReference type="ARBA" id="ARBA00022737"/>
    </source>
</evidence>
<proteinExistence type="predicted"/>
<reference evidence="8" key="1">
    <citation type="submission" date="2021-03" db="EMBL/GenBank/DDBJ databases">
        <authorList>
            <person name="Tagirdzhanova G."/>
        </authorList>
    </citation>
    <scope>NUCLEOTIDE SEQUENCE</scope>
</reference>
<evidence type="ECO:0000256" key="6">
    <source>
        <dbReference type="ARBA" id="ARBA00023136"/>
    </source>
</evidence>
<keyword evidence="6" id="KW-0472">Membrane</keyword>
<dbReference type="OrthoDB" id="77989at2759"/>
<evidence type="ECO:0000256" key="5">
    <source>
        <dbReference type="ARBA" id="ARBA00022989"/>
    </source>
</evidence>
<feature type="region of interest" description="Disordered" evidence="7">
    <location>
        <begin position="105"/>
        <end position="195"/>
    </location>
</feature>
<evidence type="ECO:0000256" key="4">
    <source>
        <dbReference type="ARBA" id="ARBA00022792"/>
    </source>
</evidence>
<feature type="region of interest" description="Disordered" evidence="7">
    <location>
        <begin position="1"/>
        <end position="47"/>
    </location>
</feature>
<keyword evidence="4" id="KW-0999">Mitochondrion inner membrane</keyword>
<dbReference type="PANTHER" id="PTHR24089">
    <property type="entry name" value="SOLUTE CARRIER FAMILY 25"/>
    <property type="match status" value="1"/>
</dbReference>
<evidence type="ECO:0000256" key="7">
    <source>
        <dbReference type="SAM" id="MobiDB-lite"/>
    </source>
</evidence>
<keyword evidence="9" id="KW-1185">Reference proteome</keyword>
<feature type="compositionally biased region" description="Polar residues" evidence="7">
    <location>
        <begin position="24"/>
        <end position="47"/>
    </location>
</feature>
<evidence type="ECO:0000256" key="2">
    <source>
        <dbReference type="ARBA" id="ARBA00022692"/>
    </source>
</evidence>
<dbReference type="GO" id="GO:0031966">
    <property type="term" value="C:mitochondrial membrane"/>
    <property type="evidence" value="ECO:0007669"/>
    <property type="project" value="UniProtKB-SubCell"/>
</dbReference>
<dbReference type="Proteomes" id="UP000664534">
    <property type="component" value="Unassembled WGS sequence"/>
</dbReference>
<gene>
    <name evidence="8" type="primary">UGO1</name>
    <name evidence="8" type="ORF">IMSHALPRED_005755</name>
</gene>
<protein>
    <submittedName>
        <fullName evidence="8">Mitochondrial fusion and transport protein ugo1</fullName>
    </submittedName>
</protein>
<keyword evidence="2" id="KW-0812">Transmembrane</keyword>
<organism evidence="8 9">
    <name type="scientific">Imshaugia aleurites</name>
    <dbReference type="NCBI Taxonomy" id="172621"/>
    <lineage>
        <taxon>Eukaryota</taxon>
        <taxon>Fungi</taxon>
        <taxon>Dikarya</taxon>
        <taxon>Ascomycota</taxon>
        <taxon>Pezizomycotina</taxon>
        <taxon>Lecanoromycetes</taxon>
        <taxon>OSLEUM clade</taxon>
        <taxon>Lecanoromycetidae</taxon>
        <taxon>Lecanorales</taxon>
        <taxon>Lecanorineae</taxon>
        <taxon>Parmeliaceae</taxon>
        <taxon>Imshaugia</taxon>
    </lineage>
</organism>
<comment type="subcellular location">
    <subcellularLocation>
        <location evidence="1">Mitochondrion membrane</location>
    </subcellularLocation>
</comment>
<dbReference type="EMBL" id="CAJPDT010000031">
    <property type="protein sequence ID" value="CAF9922755.1"/>
    <property type="molecule type" value="Genomic_DNA"/>
</dbReference>
<evidence type="ECO:0000256" key="1">
    <source>
        <dbReference type="ARBA" id="ARBA00004325"/>
    </source>
</evidence>